<dbReference type="PANTHER" id="PTHR30106:SF2">
    <property type="entry name" value="UPF0324 INNER MEMBRANE PROTEIN YEIH"/>
    <property type="match status" value="1"/>
</dbReference>
<keyword evidence="5 7" id="KW-1133">Transmembrane helix</keyword>
<proteinExistence type="inferred from homology"/>
<keyword evidence="4 7" id="KW-0812">Transmembrane</keyword>
<feature type="transmembrane region" description="Helical" evidence="7">
    <location>
        <begin position="157"/>
        <end position="177"/>
    </location>
</feature>
<sequence length="368" mass="36022">MLPGRREAWGLALAAVGWLAATGVHTLLPSVPALTVAFVLGLLGAQVFGSSPAGRAVRWEQAAPGLAFAGKRLMRAGIVLLGFAVSLTDIASVGLLAVLATLALVPVAFGVTWLAGRGMDDDERLLLAAGFSICGASAIAAAAAARRIDTAKTAVPTALVTLCGSLAIALMPALVAVTGATGVQAGAWIGASVHDVGQVVAAAQSSAPVADGAAGVVLTVAVAVKMVRVLCLAPVTAVLARSARRQGASAGQTAPSGGSIAGGASPSTGTTAAGGQAGAAAAAPLVPLFVAGFVVALVVRTWVPLPHGLLGVVGALREALLCMALVGLGAAVRPVELWRRGRSSLRAALLSWGVLVAAGAVVALVAGR</sequence>
<keyword evidence="3" id="KW-1003">Cell membrane</keyword>
<dbReference type="RefSeq" id="WP_309848560.1">
    <property type="nucleotide sequence ID" value="NZ_BAAAIU010000004.1"/>
</dbReference>
<accession>A0AAE4C491</accession>
<keyword evidence="9" id="KW-1185">Reference proteome</keyword>
<reference evidence="8" key="1">
    <citation type="submission" date="2023-07" db="EMBL/GenBank/DDBJ databases">
        <title>Sequencing the genomes of 1000 actinobacteria strains.</title>
        <authorList>
            <person name="Klenk H.-P."/>
        </authorList>
    </citation>
    <scope>NUCLEOTIDE SEQUENCE</scope>
    <source>
        <strain evidence="8">DSM 13988</strain>
    </source>
</reference>
<feature type="transmembrane region" description="Helical" evidence="7">
    <location>
        <begin position="216"/>
        <end position="240"/>
    </location>
</feature>
<dbReference type="AlphaFoldDB" id="A0AAE4C491"/>
<evidence type="ECO:0000256" key="5">
    <source>
        <dbReference type="ARBA" id="ARBA00022989"/>
    </source>
</evidence>
<dbReference type="EMBL" id="JAVDUI010000001">
    <property type="protein sequence ID" value="MDR6891126.1"/>
    <property type="molecule type" value="Genomic_DNA"/>
</dbReference>
<dbReference type="GO" id="GO:0005886">
    <property type="term" value="C:plasma membrane"/>
    <property type="evidence" value="ECO:0007669"/>
    <property type="project" value="UniProtKB-SubCell"/>
</dbReference>
<evidence type="ECO:0000313" key="8">
    <source>
        <dbReference type="EMBL" id="MDR6891126.1"/>
    </source>
</evidence>
<evidence type="ECO:0000256" key="6">
    <source>
        <dbReference type="ARBA" id="ARBA00023136"/>
    </source>
</evidence>
<evidence type="ECO:0000256" key="7">
    <source>
        <dbReference type="SAM" id="Phobius"/>
    </source>
</evidence>
<comment type="subcellular location">
    <subcellularLocation>
        <location evidence="1">Cell membrane</location>
        <topology evidence="1">Multi-pass membrane protein</topology>
    </subcellularLocation>
</comment>
<feature type="transmembrane region" description="Helical" evidence="7">
    <location>
        <begin position="309"/>
        <end position="332"/>
    </location>
</feature>
<evidence type="ECO:0000256" key="4">
    <source>
        <dbReference type="ARBA" id="ARBA00022692"/>
    </source>
</evidence>
<feature type="transmembrane region" description="Helical" evidence="7">
    <location>
        <begin position="33"/>
        <end position="57"/>
    </location>
</feature>
<dbReference type="InterPro" id="IPR018383">
    <property type="entry name" value="UPF0324_pro"/>
</dbReference>
<keyword evidence="6 7" id="KW-0472">Membrane</keyword>
<gene>
    <name evidence="8" type="ORF">J2S35_000066</name>
</gene>
<comment type="similarity">
    <text evidence="2">Belongs to the UPF0324 family.</text>
</comment>
<feature type="transmembrane region" description="Helical" evidence="7">
    <location>
        <begin position="344"/>
        <end position="366"/>
    </location>
</feature>
<dbReference type="PANTHER" id="PTHR30106">
    <property type="entry name" value="INNER MEMBRANE PROTEIN YEIH-RELATED"/>
    <property type="match status" value="1"/>
</dbReference>
<protein>
    <submittedName>
        <fullName evidence="8">Integral membrane protein (TIGR00698 family)</fullName>
    </submittedName>
</protein>
<comment type="caution">
    <text evidence="8">The sequence shown here is derived from an EMBL/GenBank/DDBJ whole genome shotgun (WGS) entry which is preliminary data.</text>
</comment>
<organism evidence="8 9">
    <name type="scientific">Falsarthrobacter nasiphocae</name>
    <dbReference type="NCBI Taxonomy" id="189863"/>
    <lineage>
        <taxon>Bacteria</taxon>
        <taxon>Bacillati</taxon>
        <taxon>Actinomycetota</taxon>
        <taxon>Actinomycetes</taxon>
        <taxon>Micrococcales</taxon>
        <taxon>Micrococcaceae</taxon>
        <taxon>Falsarthrobacter</taxon>
    </lineage>
</organism>
<evidence type="ECO:0000256" key="3">
    <source>
        <dbReference type="ARBA" id="ARBA00022475"/>
    </source>
</evidence>
<feature type="transmembrane region" description="Helical" evidence="7">
    <location>
        <begin position="78"/>
        <end position="105"/>
    </location>
</feature>
<feature type="transmembrane region" description="Helical" evidence="7">
    <location>
        <begin position="125"/>
        <end position="145"/>
    </location>
</feature>
<evidence type="ECO:0000313" key="9">
    <source>
        <dbReference type="Proteomes" id="UP001247307"/>
    </source>
</evidence>
<feature type="transmembrane region" description="Helical" evidence="7">
    <location>
        <begin position="285"/>
        <end position="303"/>
    </location>
</feature>
<evidence type="ECO:0000256" key="1">
    <source>
        <dbReference type="ARBA" id="ARBA00004651"/>
    </source>
</evidence>
<dbReference type="Proteomes" id="UP001247307">
    <property type="component" value="Unassembled WGS sequence"/>
</dbReference>
<name>A0AAE4C491_9MICC</name>
<dbReference type="Pfam" id="PF03601">
    <property type="entry name" value="Cons_hypoth698"/>
    <property type="match status" value="1"/>
</dbReference>
<evidence type="ECO:0000256" key="2">
    <source>
        <dbReference type="ARBA" id="ARBA00007977"/>
    </source>
</evidence>